<feature type="transmembrane region" description="Helical" evidence="2">
    <location>
        <begin position="53"/>
        <end position="78"/>
    </location>
</feature>
<feature type="transmembrane region" description="Helical" evidence="2">
    <location>
        <begin position="120"/>
        <end position="139"/>
    </location>
</feature>
<keyword evidence="3" id="KW-1185">Reference proteome</keyword>
<organism evidence="3 4">
    <name type="scientific">Trichobilharzia regenti</name>
    <name type="common">Nasal bird schistosome</name>
    <dbReference type="NCBI Taxonomy" id="157069"/>
    <lineage>
        <taxon>Eukaryota</taxon>
        <taxon>Metazoa</taxon>
        <taxon>Spiralia</taxon>
        <taxon>Lophotrochozoa</taxon>
        <taxon>Platyhelminthes</taxon>
        <taxon>Trematoda</taxon>
        <taxon>Digenea</taxon>
        <taxon>Strigeidida</taxon>
        <taxon>Schistosomatoidea</taxon>
        <taxon>Schistosomatidae</taxon>
        <taxon>Trichobilharzia</taxon>
    </lineage>
</organism>
<dbReference type="Proteomes" id="UP000050795">
    <property type="component" value="Unassembled WGS sequence"/>
</dbReference>
<feature type="transmembrane region" description="Helical" evidence="2">
    <location>
        <begin position="145"/>
        <end position="166"/>
    </location>
</feature>
<feature type="transmembrane region" description="Helical" evidence="2">
    <location>
        <begin position="242"/>
        <end position="270"/>
    </location>
</feature>
<accession>A0AA85JB47</accession>
<dbReference type="AlphaFoldDB" id="A0AA85JB47"/>
<sequence length="292" mass="33470">MTTSSNEVKNENQTTLPFTPSDELSSTQESVNSRSNIEPVSNQSSVERRTWEFIWKTFIIVSVQITIVWEICALVLLVSQIYEWMKENTWFSWTCGILGTVLQLEMLLIPQLQFAFPYNYIYLIIATIIVAFAAAVPLIDLPFWWTFVTWIITVIIAGIVVAVSVVNRFDVLKSFGEFILVTFIVELAFVIIFFPFIFWREFDILIILCGFAMMWTVISEIAIIVQALLGDRRFTFRNNQHVLCGLIIAMLIIWLHLLVSTEVAIFILSINRTEETGSGRPLGTSADKYLEL</sequence>
<keyword evidence="2" id="KW-0472">Membrane</keyword>
<reference evidence="4" key="2">
    <citation type="submission" date="2023-11" db="UniProtKB">
        <authorList>
            <consortium name="WormBaseParasite"/>
        </authorList>
    </citation>
    <scope>IDENTIFICATION</scope>
</reference>
<feature type="transmembrane region" description="Helical" evidence="2">
    <location>
        <begin position="90"/>
        <end position="108"/>
    </location>
</feature>
<evidence type="ECO:0000313" key="3">
    <source>
        <dbReference type="Proteomes" id="UP000050795"/>
    </source>
</evidence>
<keyword evidence="2" id="KW-0812">Transmembrane</keyword>
<feature type="transmembrane region" description="Helical" evidence="2">
    <location>
        <begin position="204"/>
        <end position="230"/>
    </location>
</feature>
<evidence type="ECO:0000256" key="1">
    <source>
        <dbReference type="SAM" id="MobiDB-lite"/>
    </source>
</evidence>
<evidence type="ECO:0000256" key="2">
    <source>
        <dbReference type="SAM" id="Phobius"/>
    </source>
</evidence>
<reference evidence="3" key="1">
    <citation type="submission" date="2022-06" db="EMBL/GenBank/DDBJ databases">
        <authorList>
            <person name="Berger JAMES D."/>
            <person name="Berger JAMES D."/>
        </authorList>
    </citation>
    <scope>NUCLEOTIDE SEQUENCE [LARGE SCALE GENOMIC DNA]</scope>
</reference>
<dbReference type="WBParaSite" id="TREG1_141220.1">
    <property type="protein sequence ID" value="TREG1_141220.1"/>
    <property type="gene ID" value="TREG1_141220"/>
</dbReference>
<protein>
    <submittedName>
        <fullName evidence="4">Uncharacterized protein</fullName>
    </submittedName>
</protein>
<feature type="region of interest" description="Disordered" evidence="1">
    <location>
        <begin position="1"/>
        <end position="36"/>
    </location>
</feature>
<proteinExistence type="predicted"/>
<keyword evidence="2" id="KW-1133">Transmembrane helix</keyword>
<name>A0AA85JB47_TRIRE</name>
<evidence type="ECO:0000313" key="4">
    <source>
        <dbReference type="WBParaSite" id="TREG1_141220.1"/>
    </source>
</evidence>
<feature type="transmembrane region" description="Helical" evidence="2">
    <location>
        <begin position="178"/>
        <end position="198"/>
    </location>
</feature>